<dbReference type="OrthoDB" id="3235960at2759"/>
<dbReference type="Gene3D" id="1.25.10.10">
    <property type="entry name" value="Leucine-rich Repeat Variant"/>
    <property type="match status" value="2"/>
</dbReference>
<dbReference type="SUPFAM" id="SSF48371">
    <property type="entry name" value="ARM repeat"/>
    <property type="match status" value="1"/>
</dbReference>
<keyword evidence="4" id="KW-0677">Repeat</keyword>
<evidence type="ECO:0000256" key="3">
    <source>
        <dbReference type="ARBA" id="ARBA00022490"/>
    </source>
</evidence>
<dbReference type="EMBL" id="JANBPK010000246">
    <property type="protein sequence ID" value="KAJ2935952.1"/>
    <property type="molecule type" value="Genomic_DNA"/>
</dbReference>
<dbReference type="InterPro" id="IPR011989">
    <property type="entry name" value="ARM-like"/>
</dbReference>
<feature type="non-terminal residue" evidence="8">
    <location>
        <position position="1465"/>
    </location>
</feature>
<feature type="transmembrane region" description="Helical" evidence="6">
    <location>
        <begin position="99"/>
        <end position="122"/>
    </location>
</feature>
<evidence type="ECO:0000256" key="6">
    <source>
        <dbReference type="SAM" id="Phobius"/>
    </source>
</evidence>
<accession>A0A9W8JK78</accession>
<keyword evidence="6" id="KW-1133">Transmembrane helix</keyword>
<sequence length="1465" mass="162742">MASRKIDVDYFLEFRRESKIWGLYLEDAEQAAKDRVEPLKSGILDSVFLFTGLFAGVIDARSDIQDDSEQNLLSDIRDALRGSPMEVVHIPVSASWISALWLVSLYLTLFSAIMGILAKAWLANLIPTDTGREALDAYERYRLDRECTYYLKPAITSSFLLIQIACILFLVGLVIQSNTDHQTVGHVLLAFCLSGALTYLTLGCLPFVTSLSSFRTPLSDLLMILKNIIHRKQAPYPTSNINDINECLGEIFYVHLIKSPNPSRVDGAVAELSLLYLEEKWIQFLCRSEAPERMLACFKLCASTRADDPSRQNETLSNYLLAFLRFAHHFEVGNFTGERYSTLLHTLAALLEPGQPLHRWNTLPETVRPLQLALRTEILCLFRQSAHEHSPPLHLMDFHPSEMDACPWEVVRVDTRSIYRLHFMLAACRGVFQAENNVMKVSALVLGLSIAKAACAVLETKRTNESVLNIPLNEYEGIDAQVLNVLSQLSSVMVTSWEDMAVDPDAVDNRSSFVRSADRGKYGVLQTLVLGLAAPHHAFQLHAIRMLNQVPADLFVLTPITVISNMIVYGDEDIREDGLDLLSKLVMSSEKTKPVTTALLASIQSGFDQHEPQQRLRTIGFIGTISEDTRSPFYSLVGQFIPSLVQVALNDDSTDVSQSALHWMKGLWERGFAPEINSAIAMTLSAGLDSPDVGKRYHIVNDLSELLKDDGSKDPSEWPPYAFAWYSPSSLVEDIVPFVFEKIVRTGIHDSDSLVREAAKTLLEDISKDNHIVGLCIVDPLAWLETATVRPSWWWVRNNAVLVLGTFINHFDPPNKDLIEKLVEWGGMDDDDDVRRSSVRLISTICKECHLSPDILEVVKATILSVKDVVIEEPDSSIRSLWVDFLNINTASPVSLNFQDAGTILFQVAKYDTDTEVQIGLSYEVLGKLSLRALMDVDDDCRSEAVKTFSNLLEAENSDRDPSFKERYLKNGESMVREHFYEGIEDGSGKVRQSWIRLAGTQIKDDDFPGLIKLLHALIKDSDPDVRAEAMTVLQRLLEDAKVRASIAARLGNTLGSFPLIPEYTDRAATVLTMITAPPSSQDEARVLPRAIESALRLDPRFNVRLATINLFGRLIGCVPGRDKGRTQPRYEKLLGQSCDPQIISRLADIVINDDDEDLRIAALQVLKLAYTARDLFRFRDLIKVALSKSIENSLKDHANPKLRANAVSAVDSLTKGGANDTFRDIISTSVPGILRIVLTQGDANLGESVEKILFDNLSVSTEETPLNRDVFIAIPPILATATFSGKAVVLQLTEKLAISVDTATTVTRALITILRNLNTTSFARATTIELLLKLYAKHSRPAGHSMPRLIESAIPEIIALALDDNLKDNAGEIRITAIKLLTVASKSDVNTVLEHMTPLATKFMALLQIEGLRPSVVELLTLMSRDATVRQAITVRIAATAFSSENHSLVGHVELLAKLISDGM</sequence>
<dbReference type="PANTHER" id="PTHR10527">
    <property type="entry name" value="IMPORTIN BETA"/>
    <property type="match status" value="1"/>
</dbReference>
<reference evidence="8" key="1">
    <citation type="submission" date="2022-06" db="EMBL/GenBank/DDBJ databases">
        <title>Genome Sequence of Candolleomyces eurysporus.</title>
        <authorList>
            <person name="Buettner E."/>
        </authorList>
    </citation>
    <scope>NUCLEOTIDE SEQUENCE</scope>
    <source>
        <strain evidence="8">VTCC 930004</strain>
    </source>
</reference>
<protein>
    <recommendedName>
        <fullName evidence="7">DUF6535 domain-containing protein</fullName>
    </recommendedName>
</protein>
<dbReference type="Proteomes" id="UP001140091">
    <property type="component" value="Unassembled WGS sequence"/>
</dbReference>
<keyword evidence="9" id="KW-1185">Reference proteome</keyword>
<evidence type="ECO:0000313" key="8">
    <source>
        <dbReference type="EMBL" id="KAJ2935952.1"/>
    </source>
</evidence>
<feature type="transmembrane region" description="Helical" evidence="6">
    <location>
        <begin position="187"/>
        <end position="208"/>
    </location>
</feature>
<dbReference type="Pfam" id="PF20153">
    <property type="entry name" value="DUF6535"/>
    <property type="match status" value="1"/>
</dbReference>
<comment type="subcellular location">
    <subcellularLocation>
        <location evidence="1">Cytoplasm</location>
    </subcellularLocation>
</comment>
<dbReference type="GO" id="GO:0005737">
    <property type="term" value="C:cytoplasm"/>
    <property type="evidence" value="ECO:0007669"/>
    <property type="project" value="UniProtKB-SubCell"/>
</dbReference>
<evidence type="ECO:0000313" key="9">
    <source>
        <dbReference type="Proteomes" id="UP001140091"/>
    </source>
</evidence>
<name>A0A9W8JK78_9AGAR</name>
<keyword evidence="2" id="KW-0813">Transport</keyword>
<dbReference type="InterPro" id="IPR040122">
    <property type="entry name" value="Importin_beta"/>
</dbReference>
<keyword evidence="3" id="KW-0963">Cytoplasm</keyword>
<organism evidence="8 9">
    <name type="scientific">Candolleomyces eurysporus</name>
    <dbReference type="NCBI Taxonomy" id="2828524"/>
    <lineage>
        <taxon>Eukaryota</taxon>
        <taxon>Fungi</taxon>
        <taxon>Dikarya</taxon>
        <taxon>Basidiomycota</taxon>
        <taxon>Agaricomycotina</taxon>
        <taxon>Agaricomycetes</taxon>
        <taxon>Agaricomycetidae</taxon>
        <taxon>Agaricales</taxon>
        <taxon>Agaricineae</taxon>
        <taxon>Psathyrellaceae</taxon>
        <taxon>Candolleomyces</taxon>
    </lineage>
</organism>
<evidence type="ECO:0000256" key="2">
    <source>
        <dbReference type="ARBA" id="ARBA00022448"/>
    </source>
</evidence>
<dbReference type="InterPro" id="IPR016024">
    <property type="entry name" value="ARM-type_fold"/>
</dbReference>
<evidence type="ECO:0000259" key="7">
    <source>
        <dbReference type="Pfam" id="PF20153"/>
    </source>
</evidence>
<proteinExistence type="predicted"/>
<dbReference type="GO" id="GO:0006606">
    <property type="term" value="P:protein import into nucleus"/>
    <property type="evidence" value="ECO:0007669"/>
    <property type="project" value="InterPro"/>
</dbReference>
<evidence type="ECO:0000256" key="5">
    <source>
        <dbReference type="ARBA" id="ARBA00022927"/>
    </source>
</evidence>
<feature type="domain" description="DUF6535" evidence="7">
    <location>
        <begin position="21"/>
        <end position="176"/>
    </location>
</feature>
<evidence type="ECO:0000256" key="4">
    <source>
        <dbReference type="ARBA" id="ARBA00022737"/>
    </source>
</evidence>
<dbReference type="InterPro" id="IPR045338">
    <property type="entry name" value="DUF6535"/>
</dbReference>
<keyword evidence="6" id="KW-0472">Membrane</keyword>
<keyword evidence="6" id="KW-0812">Transmembrane</keyword>
<feature type="transmembrane region" description="Helical" evidence="6">
    <location>
        <begin position="154"/>
        <end position="175"/>
    </location>
</feature>
<comment type="caution">
    <text evidence="8">The sequence shown here is derived from an EMBL/GenBank/DDBJ whole genome shotgun (WGS) entry which is preliminary data.</text>
</comment>
<gene>
    <name evidence="8" type="ORF">H1R20_g1143</name>
</gene>
<evidence type="ECO:0000256" key="1">
    <source>
        <dbReference type="ARBA" id="ARBA00004496"/>
    </source>
</evidence>
<keyword evidence="5" id="KW-0653">Protein transport</keyword>